<name>A0A842ANP6_9LIST</name>
<gene>
    <name evidence="1" type="ORF">HB904_18160</name>
</gene>
<accession>A0A842ANP6</accession>
<dbReference type="Proteomes" id="UP000574104">
    <property type="component" value="Unassembled WGS sequence"/>
</dbReference>
<evidence type="ECO:0000313" key="2">
    <source>
        <dbReference type="Proteomes" id="UP000574104"/>
    </source>
</evidence>
<protein>
    <submittedName>
        <fullName evidence="1">Uncharacterized protein</fullName>
    </submittedName>
</protein>
<reference evidence="1 2" key="1">
    <citation type="submission" date="2020-03" db="EMBL/GenBank/DDBJ databases">
        <title>Soil Listeria distribution.</title>
        <authorList>
            <person name="Liao J."/>
            <person name="Wiedmann M."/>
        </authorList>
    </citation>
    <scope>NUCLEOTIDE SEQUENCE [LARGE SCALE GENOMIC DNA]</scope>
    <source>
        <strain evidence="1 2">FSL L7-1299</strain>
    </source>
</reference>
<dbReference type="AlphaFoldDB" id="A0A842ANP6"/>
<evidence type="ECO:0000313" key="1">
    <source>
        <dbReference type="EMBL" id="MBC1618102.1"/>
    </source>
</evidence>
<organism evidence="1 2">
    <name type="scientific">Listeria booriae</name>
    <dbReference type="NCBI Taxonomy" id="1552123"/>
    <lineage>
        <taxon>Bacteria</taxon>
        <taxon>Bacillati</taxon>
        <taxon>Bacillota</taxon>
        <taxon>Bacilli</taxon>
        <taxon>Bacillales</taxon>
        <taxon>Listeriaceae</taxon>
        <taxon>Listeria</taxon>
    </lineage>
</organism>
<comment type="caution">
    <text evidence="1">The sequence shown here is derived from an EMBL/GenBank/DDBJ whole genome shotgun (WGS) entry which is preliminary data.</text>
</comment>
<proteinExistence type="predicted"/>
<dbReference type="EMBL" id="JAARSH010000021">
    <property type="protein sequence ID" value="MBC1618102.1"/>
    <property type="molecule type" value="Genomic_DNA"/>
</dbReference>
<sequence>MAASKPYNIPSLINFVQKSGVSPHFIFHIDRGIEHISILDSYFVRLKERKYEVKIVCDKKFTKKEDILKNRHVSYRESELQ</sequence>